<dbReference type="AlphaFoldDB" id="A0A9P6CG78"/>
<feature type="compositionally biased region" description="Gly residues" evidence="1">
    <location>
        <begin position="686"/>
        <end position="705"/>
    </location>
</feature>
<dbReference type="GO" id="GO:0006914">
    <property type="term" value="P:autophagy"/>
    <property type="evidence" value="ECO:0007669"/>
    <property type="project" value="TreeGrafter"/>
</dbReference>
<accession>A0A9P6CG78</accession>
<reference evidence="3" key="1">
    <citation type="submission" date="2020-11" db="EMBL/GenBank/DDBJ databases">
        <authorList>
            <consortium name="DOE Joint Genome Institute"/>
            <person name="Ahrendt S."/>
            <person name="Riley R."/>
            <person name="Andreopoulos W."/>
            <person name="Labutti K."/>
            <person name="Pangilinan J."/>
            <person name="Ruiz-Duenas F.J."/>
            <person name="Barrasa J.M."/>
            <person name="Sanchez-Garcia M."/>
            <person name="Camarero S."/>
            <person name="Miyauchi S."/>
            <person name="Serrano A."/>
            <person name="Linde D."/>
            <person name="Babiker R."/>
            <person name="Drula E."/>
            <person name="Ayuso-Fernandez I."/>
            <person name="Pacheco R."/>
            <person name="Padilla G."/>
            <person name="Ferreira P."/>
            <person name="Barriuso J."/>
            <person name="Kellner H."/>
            <person name="Castanera R."/>
            <person name="Alfaro M."/>
            <person name="Ramirez L."/>
            <person name="Pisabarro A.G."/>
            <person name="Kuo A."/>
            <person name="Tritt A."/>
            <person name="Lipzen A."/>
            <person name="He G."/>
            <person name="Yan M."/>
            <person name="Ng V."/>
            <person name="Cullen D."/>
            <person name="Martin F."/>
            <person name="Rosso M.-N."/>
            <person name="Henrissat B."/>
            <person name="Hibbett D."/>
            <person name="Martinez A.T."/>
            <person name="Grigoriev I.V."/>
        </authorList>
    </citation>
    <scope>NUCLEOTIDE SEQUENCE</scope>
    <source>
        <strain evidence="3">CBS 247.69</strain>
    </source>
</reference>
<dbReference type="InterPro" id="IPR032914">
    <property type="entry name" value="Vam6/VPS39/TRAP1"/>
</dbReference>
<organism evidence="3 4">
    <name type="scientific">Collybia nuda</name>
    <dbReference type="NCBI Taxonomy" id="64659"/>
    <lineage>
        <taxon>Eukaryota</taxon>
        <taxon>Fungi</taxon>
        <taxon>Dikarya</taxon>
        <taxon>Basidiomycota</taxon>
        <taxon>Agaricomycotina</taxon>
        <taxon>Agaricomycetes</taxon>
        <taxon>Agaricomycetidae</taxon>
        <taxon>Agaricales</taxon>
        <taxon>Tricholomatineae</taxon>
        <taxon>Clitocybaceae</taxon>
        <taxon>Collybia</taxon>
    </lineage>
</organism>
<evidence type="ECO:0000313" key="3">
    <source>
        <dbReference type="EMBL" id="KAF9459683.1"/>
    </source>
</evidence>
<keyword evidence="4" id="KW-1185">Reference proteome</keyword>
<dbReference type="PANTHER" id="PTHR12894">
    <property type="entry name" value="CNH DOMAIN CONTAINING"/>
    <property type="match status" value="1"/>
</dbReference>
<dbReference type="GO" id="GO:0005737">
    <property type="term" value="C:cytoplasm"/>
    <property type="evidence" value="ECO:0007669"/>
    <property type="project" value="TreeGrafter"/>
</dbReference>
<gene>
    <name evidence="3" type="ORF">BDZ94DRAFT_1291508</name>
</gene>
<dbReference type="Pfam" id="PF10366">
    <property type="entry name" value="Vps39_1"/>
    <property type="match status" value="1"/>
</dbReference>
<dbReference type="EMBL" id="MU150312">
    <property type="protein sequence ID" value="KAF9459683.1"/>
    <property type="molecule type" value="Genomic_DNA"/>
</dbReference>
<name>A0A9P6CG78_9AGAR</name>
<dbReference type="InterPro" id="IPR019452">
    <property type="entry name" value="VPS39/TGF_beta_rcpt-assoc_1"/>
</dbReference>
<feature type="region of interest" description="Disordered" evidence="1">
    <location>
        <begin position="678"/>
        <end position="705"/>
    </location>
</feature>
<evidence type="ECO:0000313" key="4">
    <source>
        <dbReference type="Proteomes" id="UP000807353"/>
    </source>
</evidence>
<feature type="domain" description="Vacuolar sorting protein 39/Transforming growth factor beta receptor-associated" evidence="2">
    <location>
        <begin position="194"/>
        <end position="281"/>
    </location>
</feature>
<evidence type="ECO:0000256" key="1">
    <source>
        <dbReference type="SAM" id="MobiDB-lite"/>
    </source>
</evidence>
<dbReference type="Proteomes" id="UP000807353">
    <property type="component" value="Unassembled WGS sequence"/>
</dbReference>
<evidence type="ECO:0000259" key="2">
    <source>
        <dbReference type="Pfam" id="PF10366"/>
    </source>
</evidence>
<dbReference type="OrthoDB" id="10258882at2759"/>
<proteinExistence type="predicted"/>
<dbReference type="PANTHER" id="PTHR12894:SF27">
    <property type="entry name" value="TRANSFORMING GROWTH FACTOR-BETA RECEPTOR-ASSOCIATED PROTEIN 1"/>
    <property type="match status" value="1"/>
</dbReference>
<comment type="caution">
    <text evidence="3">The sequence shown here is derived from an EMBL/GenBank/DDBJ whole genome shotgun (WGS) entry which is preliminary data.</text>
</comment>
<dbReference type="GO" id="GO:0016020">
    <property type="term" value="C:membrane"/>
    <property type="evidence" value="ECO:0007669"/>
    <property type="project" value="TreeGrafter"/>
</dbReference>
<protein>
    <recommendedName>
        <fullName evidence="2">Vacuolar sorting protein 39/Transforming growth factor beta receptor-associated domain-containing protein</fullName>
    </recommendedName>
</protein>
<dbReference type="GO" id="GO:0034058">
    <property type="term" value="P:endosomal vesicle fusion"/>
    <property type="evidence" value="ECO:0007669"/>
    <property type="project" value="TreeGrafter"/>
</dbReference>
<sequence length="705" mass="78280">MRSTFPRSNILILGPNSIQSLVPSTLISQVESLLDSHRIEDAVDLADNQRKKIQANISPEEDEVEKLRYVYQRIGFQCLSETLFEDAGKNLYNGDLDPRLLIRYYPELRGALFSATDEIYVFAGVAERMPTEFSIDDIVAINLVRNYSPHLAPNTRSAPPTAELRKILVMAAKEMLEVFLKKHRARGTSSPITDTILAKLYAEFEKTHELYTLLAEPNEVVVNELEPVLKATGQYNALCILYRQRGEDLKLLDVWAKLVEGEWTDEDIRDPLSEIITLLAEKRDRALTQKWGLWLTKIDPERGLKLLMPKDSGKRRERPEEDLALFEQITAANEDAGTQYLEYLVLQRRSTSKDLHNRLVNSCITKLHAFLSDESVSKLWRAKASSYASSSSSRPESSTATSFLTYFASTTPDSPHKRIRLKTILLLAGSSLYDPNLIRPRIEEHHKLLCLELAIVDGKLGNHRSALSTLVHDLHDSVSAEAYCTLSGDLVLPKTVLSIAESHSGLDVWTSTLFGVPVPPPKAGAKPGVGPVPVVKQKTLVNGELRKELLKVLLEVYMSDGEASVGRAAHLLSSQAMNLDVLEVIPLVPPNWSLNLMSSFLERSFRRSIHARHEGKIVKTLSAGQNLVVKDEAWLVLREEGMVIEEPLEGGDEGGEYDEKGGLGEKVVMHVADGDVPTRDLNGNIGEKGGVAGRGEGEGEGGYIT</sequence>